<dbReference type="OrthoDB" id="9801219at2"/>
<organism evidence="8 9">
    <name type="scientific">Pseudoclavibacter endophyticus</name>
    <dbReference type="NCBI Taxonomy" id="1778590"/>
    <lineage>
        <taxon>Bacteria</taxon>
        <taxon>Bacillati</taxon>
        <taxon>Actinomycetota</taxon>
        <taxon>Actinomycetes</taxon>
        <taxon>Micrococcales</taxon>
        <taxon>Microbacteriaceae</taxon>
        <taxon>Pseudoclavibacter</taxon>
    </lineage>
</organism>
<dbReference type="RefSeq" id="WP_158029237.1">
    <property type="nucleotide sequence ID" value="NZ_BMHG01000001.1"/>
</dbReference>
<dbReference type="PANTHER" id="PTHR46566">
    <property type="entry name" value="1-PHOSPHOFRUCTOKINASE-RELATED"/>
    <property type="match status" value="1"/>
</dbReference>
<dbReference type="GO" id="GO:0008443">
    <property type="term" value="F:phosphofructokinase activity"/>
    <property type="evidence" value="ECO:0007669"/>
    <property type="project" value="TreeGrafter"/>
</dbReference>
<evidence type="ECO:0000256" key="5">
    <source>
        <dbReference type="ARBA" id="ARBA00022840"/>
    </source>
</evidence>
<name>A0A6H9WKL8_9MICO</name>
<evidence type="ECO:0000256" key="1">
    <source>
        <dbReference type="ARBA" id="ARBA00010688"/>
    </source>
</evidence>
<dbReference type="GO" id="GO:0005829">
    <property type="term" value="C:cytosol"/>
    <property type="evidence" value="ECO:0007669"/>
    <property type="project" value="TreeGrafter"/>
</dbReference>
<evidence type="ECO:0000256" key="4">
    <source>
        <dbReference type="ARBA" id="ARBA00022777"/>
    </source>
</evidence>
<protein>
    <submittedName>
        <fullName evidence="8">1-phosphofructokinase family hexose kinase</fullName>
    </submittedName>
</protein>
<evidence type="ECO:0000256" key="3">
    <source>
        <dbReference type="ARBA" id="ARBA00022741"/>
    </source>
</evidence>
<comment type="caution">
    <text evidence="8">The sequence shown here is derived from an EMBL/GenBank/DDBJ whole genome shotgun (WGS) entry which is preliminary data.</text>
</comment>
<sequence length="353" mass="35791">MIVTLTANPAIDRTVVIDEPLRRDAVHRASRTSDQAGGKGVNVSRALVASGAATVAVFPAASDDPFTLAVREEGLPHVAVPIAGRVRTNIAITEPDGTTTKINEPGPELDVVARERLVEAIVEACRGARWLVLAGSLPPAAPPLRYARILETVRARLGDGAPRIAVDSSGPPLSDLVLGGLRVDLIKPNAHELAELLNRADHLTSRSDWLEGDALEADLGTAVDAAGRALDLGCGAVLLTLGGTGAVYVDRATALVASPPPIRVASTVGAGDASLAGFLLAHGEGASPAGALAQAVAHGAAAASLPGSTLPSRAQTHPEAVRVEAWCSPVLPADDQAVGGSATPRSDASGVAQ</sequence>
<comment type="similarity">
    <text evidence="1">Belongs to the carbohydrate kinase PfkB family.</text>
</comment>
<evidence type="ECO:0000313" key="9">
    <source>
        <dbReference type="Proteomes" id="UP000431744"/>
    </source>
</evidence>
<dbReference type="Proteomes" id="UP000431744">
    <property type="component" value="Unassembled WGS sequence"/>
</dbReference>
<dbReference type="SUPFAM" id="SSF53613">
    <property type="entry name" value="Ribokinase-like"/>
    <property type="match status" value="1"/>
</dbReference>
<dbReference type="PANTHER" id="PTHR46566:SF5">
    <property type="entry name" value="1-PHOSPHOFRUCTOKINASE"/>
    <property type="match status" value="1"/>
</dbReference>
<keyword evidence="5" id="KW-0067">ATP-binding</keyword>
<dbReference type="InterPro" id="IPR011611">
    <property type="entry name" value="PfkB_dom"/>
</dbReference>
<dbReference type="InterPro" id="IPR017583">
    <property type="entry name" value="Tagatose/fructose_Pkinase"/>
</dbReference>
<proteinExistence type="inferred from homology"/>
<dbReference type="AlphaFoldDB" id="A0A6H9WKL8"/>
<keyword evidence="4 8" id="KW-0418">Kinase</keyword>
<accession>A0A6H9WKL8</accession>
<evidence type="ECO:0000259" key="7">
    <source>
        <dbReference type="Pfam" id="PF00294"/>
    </source>
</evidence>
<dbReference type="EMBL" id="WBJY01000002">
    <property type="protein sequence ID" value="KAB1648042.1"/>
    <property type="molecule type" value="Genomic_DNA"/>
</dbReference>
<dbReference type="InterPro" id="IPR002173">
    <property type="entry name" value="Carboh/pur_kinase_PfkB_CS"/>
</dbReference>
<keyword evidence="3" id="KW-0547">Nucleotide-binding</keyword>
<gene>
    <name evidence="8" type="ORF">F8O04_09920</name>
</gene>
<keyword evidence="2 6" id="KW-0808">Transferase</keyword>
<evidence type="ECO:0000256" key="2">
    <source>
        <dbReference type="ARBA" id="ARBA00022679"/>
    </source>
</evidence>
<keyword evidence="9" id="KW-1185">Reference proteome</keyword>
<reference evidence="8 9" key="1">
    <citation type="submission" date="2019-09" db="EMBL/GenBank/DDBJ databases">
        <title>Phylogeny of genus Pseudoclavibacter and closely related genus.</title>
        <authorList>
            <person name="Li Y."/>
        </authorList>
    </citation>
    <scope>NUCLEOTIDE SEQUENCE [LARGE SCALE GENOMIC DNA]</scope>
    <source>
        <strain evidence="8 9">EGI 60007</strain>
    </source>
</reference>
<feature type="domain" description="Carbohydrate kinase PfkB" evidence="7">
    <location>
        <begin position="19"/>
        <end position="311"/>
    </location>
</feature>
<dbReference type="PIRSF" id="PIRSF000535">
    <property type="entry name" value="1PFK/6PFK/LacC"/>
    <property type="match status" value="1"/>
</dbReference>
<evidence type="ECO:0000313" key="8">
    <source>
        <dbReference type="EMBL" id="KAB1648042.1"/>
    </source>
</evidence>
<evidence type="ECO:0000256" key="6">
    <source>
        <dbReference type="PIRNR" id="PIRNR000535"/>
    </source>
</evidence>
<dbReference type="Pfam" id="PF00294">
    <property type="entry name" value="PfkB"/>
    <property type="match status" value="1"/>
</dbReference>
<dbReference type="InterPro" id="IPR029056">
    <property type="entry name" value="Ribokinase-like"/>
</dbReference>
<dbReference type="GO" id="GO:0005524">
    <property type="term" value="F:ATP binding"/>
    <property type="evidence" value="ECO:0007669"/>
    <property type="project" value="UniProtKB-KW"/>
</dbReference>
<dbReference type="PROSITE" id="PS00584">
    <property type="entry name" value="PFKB_KINASES_2"/>
    <property type="match status" value="1"/>
</dbReference>
<dbReference type="CDD" id="cd01164">
    <property type="entry name" value="FruK_PfkB_like"/>
    <property type="match status" value="1"/>
</dbReference>
<dbReference type="Gene3D" id="3.40.1190.20">
    <property type="match status" value="1"/>
</dbReference>
<dbReference type="NCBIfam" id="TIGR03168">
    <property type="entry name" value="1-PFK"/>
    <property type="match status" value="1"/>
</dbReference>